<dbReference type="EMBL" id="CAJSLV010000048">
    <property type="protein sequence ID" value="CAG6393064.1"/>
    <property type="molecule type" value="Genomic_DNA"/>
</dbReference>
<protein>
    <submittedName>
        <fullName evidence="3">Uncharacterized protein</fullName>
    </submittedName>
</protein>
<sequence>MSPRYAGRHTGQAEAPDTGPARTGPPPARPWRKVALWVGLAACAAFTLYVLASLFGLLHDLDHPGNDGWLCSPDSSTCRP</sequence>
<dbReference type="RefSeq" id="WP_251488361.1">
    <property type="nucleotide sequence ID" value="NZ_CAJSLV010000048.1"/>
</dbReference>
<dbReference type="Proteomes" id="UP001152519">
    <property type="component" value="Unassembled WGS sequence"/>
</dbReference>
<keyword evidence="2" id="KW-0812">Transmembrane</keyword>
<gene>
    <name evidence="3" type="ORF">SCOCK_20095</name>
</gene>
<evidence type="ECO:0000256" key="1">
    <source>
        <dbReference type="SAM" id="MobiDB-lite"/>
    </source>
</evidence>
<evidence type="ECO:0000313" key="3">
    <source>
        <dbReference type="EMBL" id="CAG6393064.1"/>
    </source>
</evidence>
<accession>A0A9W4DN83</accession>
<feature type="region of interest" description="Disordered" evidence="1">
    <location>
        <begin position="1"/>
        <end position="28"/>
    </location>
</feature>
<keyword evidence="2" id="KW-0472">Membrane</keyword>
<keyword evidence="2" id="KW-1133">Transmembrane helix</keyword>
<feature type="transmembrane region" description="Helical" evidence="2">
    <location>
        <begin position="34"/>
        <end position="58"/>
    </location>
</feature>
<organism evidence="3 4">
    <name type="scientific">Actinacidiphila cocklensis</name>
    <dbReference type="NCBI Taxonomy" id="887465"/>
    <lineage>
        <taxon>Bacteria</taxon>
        <taxon>Bacillati</taxon>
        <taxon>Actinomycetota</taxon>
        <taxon>Actinomycetes</taxon>
        <taxon>Kitasatosporales</taxon>
        <taxon>Streptomycetaceae</taxon>
        <taxon>Actinacidiphila</taxon>
    </lineage>
</organism>
<keyword evidence="4" id="KW-1185">Reference proteome</keyword>
<dbReference type="AlphaFoldDB" id="A0A9W4DN83"/>
<reference evidence="3" key="1">
    <citation type="submission" date="2021-05" db="EMBL/GenBank/DDBJ databases">
        <authorList>
            <person name="Arsene-Ploetze F."/>
        </authorList>
    </citation>
    <scope>NUCLEOTIDE SEQUENCE</scope>
    <source>
        <strain evidence="3">DSM 42138</strain>
    </source>
</reference>
<evidence type="ECO:0000256" key="2">
    <source>
        <dbReference type="SAM" id="Phobius"/>
    </source>
</evidence>
<comment type="caution">
    <text evidence="3">The sequence shown here is derived from an EMBL/GenBank/DDBJ whole genome shotgun (WGS) entry which is preliminary data.</text>
</comment>
<proteinExistence type="predicted"/>
<name>A0A9W4DN83_9ACTN</name>
<evidence type="ECO:0000313" key="4">
    <source>
        <dbReference type="Proteomes" id="UP001152519"/>
    </source>
</evidence>